<dbReference type="OrthoDB" id="5430072at2"/>
<proteinExistence type="predicted"/>
<dbReference type="AlphaFoldDB" id="D6Z645"/>
<dbReference type="SUPFAM" id="SSF48452">
    <property type="entry name" value="TPR-like"/>
    <property type="match status" value="2"/>
</dbReference>
<dbReference type="PANTHER" id="PTHR44366:SF1">
    <property type="entry name" value="UDP-N-ACETYLGLUCOSAMINE--PEPTIDE N-ACETYLGLUCOSAMINYLTRANSFERASE 110 KDA SUBUNIT"/>
    <property type="match status" value="1"/>
</dbReference>
<evidence type="ECO:0000256" key="1">
    <source>
        <dbReference type="PROSITE-ProRule" id="PRU00339"/>
    </source>
</evidence>
<dbReference type="InterPro" id="IPR011990">
    <property type="entry name" value="TPR-like_helical_dom_sf"/>
</dbReference>
<name>D6Z645_DESAT</name>
<dbReference type="Gene3D" id="3.30.70.270">
    <property type="match status" value="1"/>
</dbReference>
<feature type="repeat" description="TPR" evidence="1">
    <location>
        <begin position="301"/>
        <end position="334"/>
    </location>
</feature>
<accession>D6Z645</accession>
<dbReference type="InterPro" id="IPR043128">
    <property type="entry name" value="Rev_trsase/Diguanyl_cyclase"/>
</dbReference>
<feature type="repeat" description="TPR" evidence="1">
    <location>
        <begin position="335"/>
        <end position="368"/>
    </location>
</feature>
<evidence type="ECO:0000313" key="2">
    <source>
        <dbReference type="EMBL" id="ADH84927.1"/>
    </source>
</evidence>
<dbReference type="STRING" id="589865.DaAHT2_0216"/>
<dbReference type="Proteomes" id="UP000001508">
    <property type="component" value="Chromosome"/>
</dbReference>
<protein>
    <submittedName>
        <fullName evidence="2">Tetratricopeptide TPR_2 repeat protein</fullName>
    </submittedName>
</protein>
<dbReference type="SMART" id="SM00028">
    <property type="entry name" value="TPR"/>
    <property type="match status" value="6"/>
</dbReference>
<dbReference type="InterPro" id="IPR037919">
    <property type="entry name" value="OGT"/>
</dbReference>
<dbReference type="GO" id="GO:0006493">
    <property type="term" value="P:protein O-linked glycosylation"/>
    <property type="evidence" value="ECO:0007669"/>
    <property type="project" value="InterPro"/>
</dbReference>
<evidence type="ECO:0000313" key="3">
    <source>
        <dbReference type="Proteomes" id="UP000001508"/>
    </source>
</evidence>
<dbReference type="RefSeq" id="WP_013162458.1">
    <property type="nucleotide sequence ID" value="NC_014216.1"/>
</dbReference>
<dbReference type="KEGG" id="dak:DaAHT2_0216"/>
<feature type="repeat" description="TPR" evidence="1">
    <location>
        <begin position="444"/>
        <end position="477"/>
    </location>
</feature>
<dbReference type="PANTHER" id="PTHR44366">
    <property type="entry name" value="UDP-N-ACETYLGLUCOSAMINE--PEPTIDE N-ACETYLGLUCOSAMINYLTRANSFERASE 110 KDA SUBUNIT"/>
    <property type="match status" value="1"/>
</dbReference>
<dbReference type="Gene3D" id="1.25.40.10">
    <property type="entry name" value="Tetratricopeptide repeat domain"/>
    <property type="match status" value="2"/>
</dbReference>
<dbReference type="EMBL" id="CP001940">
    <property type="protein sequence ID" value="ADH84927.1"/>
    <property type="molecule type" value="Genomic_DNA"/>
</dbReference>
<keyword evidence="3" id="KW-1185">Reference proteome</keyword>
<dbReference type="eggNOG" id="COG0457">
    <property type="taxonomic scope" value="Bacteria"/>
</dbReference>
<organism evidence="2 3">
    <name type="scientific">Desulfurivibrio alkaliphilus (strain DSM 19089 / UNIQEM U267 / AHT2)</name>
    <dbReference type="NCBI Taxonomy" id="589865"/>
    <lineage>
        <taxon>Bacteria</taxon>
        <taxon>Pseudomonadati</taxon>
        <taxon>Thermodesulfobacteriota</taxon>
        <taxon>Desulfobulbia</taxon>
        <taxon>Desulfobulbales</taxon>
        <taxon>Desulfobulbaceae</taxon>
        <taxon>Desulfurivibrio</taxon>
    </lineage>
</organism>
<reference evidence="3" key="1">
    <citation type="submission" date="2010-02" db="EMBL/GenBank/DDBJ databases">
        <title>Complete sequence of Desulfurivibrio alkaliphilus AHT2.</title>
        <authorList>
            <consortium name="US DOE Joint Genome Institute"/>
            <person name="Pitluck S."/>
            <person name="Chertkov O."/>
            <person name="Detter J.C."/>
            <person name="Han C."/>
            <person name="Tapia R."/>
            <person name="Larimer F."/>
            <person name="Land M."/>
            <person name="Hauser L."/>
            <person name="Kyrpides N."/>
            <person name="Mikhailova N."/>
            <person name="Sorokin D.Y."/>
            <person name="Muyzer G."/>
            <person name="Woyke T."/>
        </authorList>
    </citation>
    <scope>NUCLEOTIDE SEQUENCE [LARGE SCALE GENOMIC DNA]</scope>
    <source>
        <strain evidence="3">DSM 19089 / UNIQEM U267 / AHT2</strain>
    </source>
</reference>
<keyword evidence="1" id="KW-0802">TPR repeat</keyword>
<dbReference type="InParanoid" id="D6Z645"/>
<dbReference type="GO" id="GO:0097363">
    <property type="term" value="F:protein O-acetylglucosaminyltransferase activity"/>
    <property type="evidence" value="ECO:0007669"/>
    <property type="project" value="TreeGrafter"/>
</dbReference>
<sequence>MGFLLFQPESDHWQDPITGLPGAVALMAELTAWSGPAATEEPRGEGDFLLLLEVYPQARNAAGGIKALRRAGDYLQSLFAAATPLYALGMGVFALLWPGVGPENARHMADMLLRRLQREDFPRAQAGLVAIGRGGRQSEAEVLDEAWRALAVARRRGPFGLCVAGSERVFPPLAAADRAKLSRLWRGRDCFALLLIRQDQVALSNHFSKRVRAALEPETPALFLNQREVLVYLDGAGEAEAEEWFQGFRRRMLAAGGSTFSAGIALYPCLNFRKSQIPINCRKAVRHAELLGPESVAVFNAVSLNVSGDAYYNEGDLRKAVGEYRLGLTLQPASVNLLNSLGVALVQLKQVRPALAAFEKALQVEPENFMALCNLGFAHLSADREGMALDFFERALAVEGRSFDLLLQLGKLYCRHRKYREAVELLNRCVDDPRIEERRNGDLAAAHRLLGRALMALEQYRPAMTAVQKALTFNPRDAQAMSLLGELYLHNGQGGEIAHSLCRQAVELDAGRSESWRRLGWVQWQLGLPAEAAASLEHCLHLNRRDHWATAWLGEILAQQGQARRARHLQARARRLAAA</sequence>
<dbReference type="HOGENOM" id="CLU_026495_0_0_7"/>
<dbReference type="InterPro" id="IPR019734">
    <property type="entry name" value="TPR_rpt"/>
</dbReference>
<dbReference type="eggNOG" id="COG2199">
    <property type="taxonomic scope" value="Bacteria"/>
</dbReference>
<gene>
    <name evidence="2" type="ordered locus">DaAHT2_0216</name>
</gene>
<dbReference type="Pfam" id="PF13181">
    <property type="entry name" value="TPR_8"/>
    <property type="match status" value="2"/>
</dbReference>
<dbReference type="PROSITE" id="PS50005">
    <property type="entry name" value="TPR"/>
    <property type="match status" value="3"/>
</dbReference>